<evidence type="ECO:0000256" key="1">
    <source>
        <dbReference type="SAM" id="MobiDB-lite"/>
    </source>
</evidence>
<feature type="compositionally biased region" description="Basic and acidic residues" evidence="1">
    <location>
        <begin position="12"/>
        <end position="25"/>
    </location>
</feature>
<dbReference type="AlphaFoldDB" id="A0AAV3YKF3"/>
<keyword evidence="3" id="KW-1185">Reference proteome</keyword>
<proteinExistence type="predicted"/>
<name>A0AAV3YKF3_9GAST</name>
<sequence>MRLRNPFSGGRPQDRERNLLGRTADKSGASRVSAKFLGTTPLLTLVELSQKGKTSVMRYSDTTSVSRASTPTRRSKAFRPSVRLGRRQRGSEPRQKGPCRSQGELTSHCATDAPILTRRQAALTEDNR</sequence>
<evidence type="ECO:0000313" key="3">
    <source>
        <dbReference type="Proteomes" id="UP000735302"/>
    </source>
</evidence>
<accession>A0AAV3YKF3</accession>
<protein>
    <submittedName>
        <fullName evidence="2">Uncharacterized protein</fullName>
    </submittedName>
</protein>
<feature type="region of interest" description="Disordered" evidence="1">
    <location>
        <begin position="52"/>
        <end position="113"/>
    </location>
</feature>
<evidence type="ECO:0000313" key="2">
    <source>
        <dbReference type="EMBL" id="GFN83503.1"/>
    </source>
</evidence>
<feature type="region of interest" description="Disordered" evidence="1">
    <location>
        <begin position="1"/>
        <end position="32"/>
    </location>
</feature>
<dbReference type="EMBL" id="BLXT01001203">
    <property type="protein sequence ID" value="GFN83503.1"/>
    <property type="molecule type" value="Genomic_DNA"/>
</dbReference>
<gene>
    <name evidence="2" type="ORF">PoB_001000900</name>
</gene>
<feature type="compositionally biased region" description="Polar residues" evidence="1">
    <location>
        <begin position="60"/>
        <end position="72"/>
    </location>
</feature>
<dbReference type="Proteomes" id="UP000735302">
    <property type="component" value="Unassembled WGS sequence"/>
</dbReference>
<organism evidence="2 3">
    <name type="scientific">Plakobranchus ocellatus</name>
    <dbReference type="NCBI Taxonomy" id="259542"/>
    <lineage>
        <taxon>Eukaryota</taxon>
        <taxon>Metazoa</taxon>
        <taxon>Spiralia</taxon>
        <taxon>Lophotrochozoa</taxon>
        <taxon>Mollusca</taxon>
        <taxon>Gastropoda</taxon>
        <taxon>Heterobranchia</taxon>
        <taxon>Euthyneura</taxon>
        <taxon>Panpulmonata</taxon>
        <taxon>Sacoglossa</taxon>
        <taxon>Placobranchoidea</taxon>
        <taxon>Plakobranchidae</taxon>
        <taxon>Plakobranchus</taxon>
    </lineage>
</organism>
<reference evidence="2 3" key="1">
    <citation type="journal article" date="2021" name="Elife">
        <title>Chloroplast acquisition without the gene transfer in kleptoplastic sea slugs, Plakobranchus ocellatus.</title>
        <authorList>
            <person name="Maeda T."/>
            <person name="Takahashi S."/>
            <person name="Yoshida T."/>
            <person name="Shimamura S."/>
            <person name="Takaki Y."/>
            <person name="Nagai Y."/>
            <person name="Toyoda A."/>
            <person name="Suzuki Y."/>
            <person name="Arimoto A."/>
            <person name="Ishii H."/>
            <person name="Satoh N."/>
            <person name="Nishiyama T."/>
            <person name="Hasebe M."/>
            <person name="Maruyama T."/>
            <person name="Minagawa J."/>
            <person name="Obokata J."/>
            <person name="Shigenobu S."/>
        </authorList>
    </citation>
    <scope>NUCLEOTIDE SEQUENCE [LARGE SCALE GENOMIC DNA]</scope>
</reference>
<comment type="caution">
    <text evidence="2">The sequence shown here is derived from an EMBL/GenBank/DDBJ whole genome shotgun (WGS) entry which is preliminary data.</text>
</comment>